<proteinExistence type="predicted"/>
<dbReference type="AlphaFoldDB" id="A0A4V5V0K2"/>
<evidence type="ECO:0000313" key="1">
    <source>
        <dbReference type="EMBL" id="TKK84723.1"/>
    </source>
</evidence>
<dbReference type="RefSeq" id="WP_137274108.1">
    <property type="nucleotide sequence ID" value="NZ_SIYF01000230.1"/>
</dbReference>
<evidence type="ECO:0000313" key="2">
    <source>
        <dbReference type="Proteomes" id="UP000305511"/>
    </source>
</evidence>
<organism evidence="1 2">
    <name type="scientific">Enterococcus faecalis</name>
    <name type="common">Streptococcus faecalis</name>
    <dbReference type="NCBI Taxonomy" id="1351"/>
    <lineage>
        <taxon>Bacteria</taxon>
        <taxon>Bacillati</taxon>
        <taxon>Bacillota</taxon>
        <taxon>Bacilli</taxon>
        <taxon>Lactobacillales</taxon>
        <taxon>Enterococcaceae</taxon>
        <taxon>Enterococcus</taxon>
    </lineage>
</organism>
<comment type="caution">
    <text evidence="1">The sequence shown here is derived from an EMBL/GenBank/DDBJ whole genome shotgun (WGS) entry which is preliminary data.</text>
</comment>
<gene>
    <name evidence="1" type="ORF">EY666_09795</name>
</gene>
<protein>
    <submittedName>
        <fullName evidence="1">Uncharacterized protein</fullName>
    </submittedName>
</protein>
<name>A0A4V5V0K2_ENTFL</name>
<dbReference type="EMBL" id="SIYF01000230">
    <property type="protein sequence ID" value="TKK84723.1"/>
    <property type="molecule type" value="Genomic_DNA"/>
</dbReference>
<dbReference type="Proteomes" id="UP000305511">
    <property type="component" value="Unassembled WGS sequence"/>
</dbReference>
<sequence length="155" mass="18374">MIPQIEVWLHDNSVGYAQWFEIDSIDYLENRFVILDDFGNLQEFSGEGRLFRVKNEEEKQIKFYEIKSPYYALIAAENQKQCLERYRGIGCEVEDEKEFFANMKTIDKSEAFHLLSECHDDEFGEFSMEKFLNEVKNFSKEGEVLLIDYDLMCGE</sequence>
<reference evidence="1 2" key="1">
    <citation type="submission" date="2019-02" db="EMBL/GenBank/DDBJ databases">
        <title>Bacteria dissemination in different level of health care in South Africa: the effectiveness of infections prevention and control.</title>
        <authorList>
            <person name="Shobo C."/>
            <person name="Amoako D.G."/>
            <person name="Allam M."/>
            <person name="Ismail A."/>
            <person name="Bester L.A."/>
            <person name="Essack S.Y."/>
        </authorList>
    </citation>
    <scope>NUCLEOTIDE SEQUENCE [LARGE SCALE GENOMIC DNA]</scope>
    <source>
        <strain evidence="1 2">2SIL2</strain>
    </source>
</reference>
<accession>A0A4V5V0K2</accession>